<evidence type="ECO:0000259" key="2">
    <source>
        <dbReference type="Pfam" id="PF09603"/>
    </source>
</evidence>
<evidence type="ECO:0000313" key="5">
    <source>
        <dbReference type="Proteomes" id="UP000516439"/>
    </source>
</evidence>
<dbReference type="RefSeq" id="WP_169502795.1">
    <property type="nucleotide sequence ID" value="NZ_CP061171.1"/>
</dbReference>
<dbReference type="Proteomes" id="UP000516439">
    <property type="component" value="Chromosome"/>
</dbReference>
<feature type="signal peptide" evidence="1">
    <location>
        <begin position="1"/>
        <end position="24"/>
    </location>
</feature>
<dbReference type="InterPro" id="IPR011871">
    <property type="entry name" value="Fib_succ_major"/>
</dbReference>
<dbReference type="Pfam" id="PF09603">
    <property type="entry name" value="Fib_succ_major"/>
    <property type="match status" value="1"/>
</dbReference>
<keyword evidence="1" id="KW-0732">Signal</keyword>
<reference evidence="4 5" key="1">
    <citation type="submission" date="2020-09" db="EMBL/GenBank/DDBJ databases">
        <title>Pedobacter sp. SW-16 isolated from soil near Yeocheon.</title>
        <authorList>
            <person name="Im H.S."/>
            <person name="Joung Y."/>
            <person name="Lee S.-S."/>
        </authorList>
    </citation>
    <scope>NUCLEOTIDE SEQUENCE [LARGE SCALE GENOMIC DNA]</scope>
    <source>
        <strain evidence="4 5">SW-16</strain>
    </source>
</reference>
<feature type="domain" description="DUF4189" evidence="3">
    <location>
        <begin position="41"/>
        <end position="141"/>
    </location>
</feature>
<evidence type="ECO:0000256" key="1">
    <source>
        <dbReference type="SAM" id="SignalP"/>
    </source>
</evidence>
<proteinExistence type="predicted"/>
<protein>
    <submittedName>
        <fullName evidence="4">DUF4189 domain-containing protein</fullName>
    </submittedName>
</protein>
<dbReference type="InterPro" id="IPR025240">
    <property type="entry name" value="DUF4189"/>
</dbReference>
<sequence length="359" mass="39157">MKINKLLLMAPLLVLLATASTVMAQVKKSPAKAAVPVKTKYGALAIDRSNGFYYGFSFDQPNLAEAEKRAVDECNKRGGSCSIVLTYSGTGCAAYRTINGNVGTAFGWGIAKTKEEADAIATKECLKRSGGIQPTNFVWSCNAAQAAQLKEIYNASPEITGPVKIGNQVWTSTNLNVSTYRNGEQIYYAANQKEWEKVSREKIPAYCYLNFDSSNEKKYGKLYNFYAVTDRRGLAPAGWHVPSSNEFLTLIAALGGEKVAGKKMRGTTGWDIKDSYKFAHGNGDNSSGLNLLTNGSAGGDEYGGGQSFKYGVWLSYWWSSTTKSSGDSFAYYLDFNKYSEPRVTDYSKTTGAAVRLVKD</sequence>
<feature type="domain" description="Fibrobacter succinogenes major paralogous" evidence="2">
    <location>
        <begin position="163"/>
        <end position="358"/>
    </location>
</feature>
<gene>
    <name evidence="4" type="ORF">H9N25_16795</name>
</gene>
<accession>A0ABX6TDN6</accession>
<dbReference type="EMBL" id="CP061171">
    <property type="protein sequence ID" value="QNR83596.1"/>
    <property type="molecule type" value="Genomic_DNA"/>
</dbReference>
<dbReference type="NCBIfam" id="TIGR02145">
    <property type="entry name" value="Fib_succ_major"/>
    <property type="match status" value="1"/>
</dbReference>
<name>A0ABX6TDN6_9SPHI</name>
<evidence type="ECO:0000259" key="3">
    <source>
        <dbReference type="Pfam" id="PF13827"/>
    </source>
</evidence>
<dbReference type="Pfam" id="PF13827">
    <property type="entry name" value="DUF4189"/>
    <property type="match status" value="1"/>
</dbReference>
<evidence type="ECO:0000313" key="4">
    <source>
        <dbReference type="EMBL" id="QNR83596.1"/>
    </source>
</evidence>
<keyword evidence="5" id="KW-1185">Reference proteome</keyword>
<organism evidence="4 5">
    <name type="scientific">Pedobacter riviphilus</name>
    <dbReference type="NCBI Taxonomy" id="2766984"/>
    <lineage>
        <taxon>Bacteria</taxon>
        <taxon>Pseudomonadati</taxon>
        <taxon>Bacteroidota</taxon>
        <taxon>Sphingobacteriia</taxon>
        <taxon>Sphingobacteriales</taxon>
        <taxon>Sphingobacteriaceae</taxon>
        <taxon>Pedobacter</taxon>
    </lineage>
</organism>
<feature type="chain" id="PRO_5045619445" evidence="1">
    <location>
        <begin position="25"/>
        <end position="359"/>
    </location>
</feature>